<feature type="region of interest" description="Disordered" evidence="1">
    <location>
        <begin position="147"/>
        <end position="178"/>
    </location>
</feature>
<comment type="caution">
    <text evidence="2">The sequence shown here is derived from an EMBL/GenBank/DDBJ whole genome shotgun (WGS) entry which is preliminary data.</text>
</comment>
<feature type="compositionally biased region" description="Polar residues" evidence="1">
    <location>
        <begin position="449"/>
        <end position="475"/>
    </location>
</feature>
<evidence type="ECO:0000313" key="2">
    <source>
        <dbReference type="EMBL" id="PRP86386.1"/>
    </source>
</evidence>
<dbReference type="Proteomes" id="UP000241769">
    <property type="component" value="Unassembled WGS sequence"/>
</dbReference>
<gene>
    <name evidence="2" type="ORF">PROFUN_05527</name>
</gene>
<keyword evidence="3" id="KW-1185">Reference proteome</keyword>
<feature type="compositionally biased region" description="Polar residues" evidence="1">
    <location>
        <begin position="483"/>
        <end position="494"/>
    </location>
</feature>
<sequence length="543" mass="61029">MVADIESVTKWLRENGYSKAVHEVEIQSRHTFDLEYWLEMIVRSQWYPLMRGAIKVITSSTIIVNRNREDEMTASDVLLSDLTPLQSCRPKAWLQFHDLLLSSPNERVIRLQKWTDRSSKLLIESLLPHLKISLELKGITIYQADQQKKKVTSPQSPQPVPPSSHAHPRPPIKSRSTLPTTSEVIDLHDETTSSQSVNGIRMAALLSTAGDLIQEAISYGMYCLQSQQKDADQCDILCRALIDRTNFLSAGIEQQQTLMRNLYNLYLDIIRDERRPSVNSAHPPTPPQSSKSSNHPYGMNYQERSMSFIQNDFILGPPSPIEDPLEDMEMQFSSVSPTTSPIDFGYSYITNGVNNMLYTQPVVNFNPPVNAPRSVPPPAHHTQSTLARGTSPKMAIPPTRSSCTIFYQSSCTTFYQSSCTTFYQSNCTTFYQSSCTTRQRLCIDENSRSVAQDGGSTIDQGRTTTTQHISATESNDSSEKNVHSSTEGRNTDITPSYHFNAEANGQHATRNTCKAFTVTFTFEIRGEGICLQAQLKAAWKDCR</sequence>
<accession>A0A2P6NR11</accession>
<name>A0A2P6NR11_9EUKA</name>
<organism evidence="2 3">
    <name type="scientific">Planoprotostelium fungivorum</name>
    <dbReference type="NCBI Taxonomy" id="1890364"/>
    <lineage>
        <taxon>Eukaryota</taxon>
        <taxon>Amoebozoa</taxon>
        <taxon>Evosea</taxon>
        <taxon>Variosea</taxon>
        <taxon>Cavosteliida</taxon>
        <taxon>Cavosteliaceae</taxon>
        <taxon>Planoprotostelium</taxon>
    </lineage>
</organism>
<protein>
    <submittedName>
        <fullName evidence="2">Uncharacterized protein</fullName>
    </submittedName>
</protein>
<evidence type="ECO:0000313" key="3">
    <source>
        <dbReference type="Proteomes" id="UP000241769"/>
    </source>
</evidence>
<dbReference type="OrthoDB" id="1850764at2759"/>
<proteinExistence type="predicted"/>
<dbReference type="EMBL" id="MDYQ01000032">
    <property type="protein sequence ID" value="PRP86386.1"/>
    <property type="molecule type" value="Genomic_DNA"/>
</dbReference>
<feature type="region of interest" description="Disordered" evidence="1">
    <location>
        <begin position="373"/>
        <end position="394"/>
    </location>
</feature>
<feature type="region of interest" description="Disordered" evidence="1">
    <location>
        <begin position="276"/>
        <end position="299"/>
    </location>
</feature>
<reference evidence="2 3" key="1">
    <citation type="journal article" date="2018" name="Genome Biol. Evol.">
        <title>Multiple Roots of Fruiting Body Formation in Amoebozoa.</title>
        <authorList>
            <person name="Hillmann F."/>
            <person name="Forbes G."/>
            <person name="Novohradska S."/>
            <person name="Ferling I."/>
            <person name="Riege K."/>
            <person name="Groth M."/>
            <person name="Westermann M."/>
            <person name="Marz M."/>
            <person name="Spaller T."/>
            <person name="Winckler T."/>
            <person name="Schaap P."/>
            <person name="Glockner G."/>
        </authorList>
    </citation>
    <scope>NUCLEOTIDE SEQUENCE [LARGE SCALE GENOMIC DNA]</scope>
    <source>
        <strain evidence="2 3">Jena</strain>
    </source>
</reference>
<feature type="region of interest" description="Disordered" evidence="1">
    <location>
        <begin position="449"/>
        <end position="497"/>
    </location>
</feature>
<dbReference type="InParanoid" id="A0A2P6NR11"/>
<feature type="compositionally biased region" description="Polar residues" evidence="1">
    <location>
        <begin position="277"/>
        <end position="295"/>
    </location>
</feature>
<evidence type="ECO:0000256" key="1">
    <source>
        <dbReference type="SAM" id="MobiDB-lite"/>
    </source>
</evidence>
<dbReference type="AlphaFoldDB" id="A0A2P6NR11"/>